<evidence type="ECO:0000256" key="3">
    <source>
        <dbReference type="RuleBase" id="RU000363"/>
    </source>
</evidence>
<dbReference type="Proteomes" id="UP000182725">
    <property type="component" value="Unassembled WGS sequence"/>
</dbReference>
<dbReference type="AlphaFoldDB" id="A0A1H5G1A3"/>
<protein>
    <submittedName>
        <fullName evidence="4">NADP-dependent 3-hydroxy acid dehydrogenase YdfG</fullName>
    </submittedName>
</protein>
<dbReference type="RefSeq" id="WP_074710440.1">
    <property type="nucleotide sequence ID" value="NZ_FNTV01000001.1"/>
</dbReference>
<keyword evidence="2" id="KW-0560">Oxidoreductase</keyword>
<dbReference type="SUPFAM" id="SSF51735">
    <property type="entry name" value="NAD(P)-binding Rossmann-fold domains"/>
    <property type="match status" value="1"/>
</dbReference>
<dbReference type="GO" id="GO:0016616">
    <property type="term" value="F:oxidoreductase activity, acting on the CH-OH group of donors, NAD or NADP as acceptor"/>
    <property type="evidence" value="ECO:0007669"/>
    <property type="project" value="UniProtKB-ARBA"/>
</dbReference>
<name>A0A1H5G1A3_9MICC</name>
<dbReference type="PRINTS" id="PR00081">
    <property type="entry name" value="GDHRDH"/>
</dbReference>
<dbReference type="FunFam" id="3.40.50.720:FF:000047">
    <property type="entry name" value="NADP-dependent L-serine/L-allo-threonine dehydrogenase"/>
    <property type="match status" value="1"/>
</dbReference>
<sequence>MAENTSKNAIVTGASSGIGAATVRQLRSDGWNVIAVARREDRLAHLAQDTGATPFAADITKDDDVARLRAFATDTFAQSGGVDTVINIAGGARGVDTVANAQEEDWEWMYRVNVLGTMKVLKAFLPALREHGYGTVLNLTSTAGHTTYEGGGGYSAAKFGQHALTGALRLEEAENNIRVIEVAPGMVATEEFTLNRLGGNQEAADKVYQGVEKPLTAEDVAGVVGYAVGLPHHINLDQIVLRPVAQAAAHKLIRR</sequence>
<comment type="similarity">
    <text evidence="1 3">Belongs to the short-chain dehydrogenases/reductases (SDR) family.</text>
</comment>
<dbReference type="Gene3D" id="3.40.50.720">
    <property type="entry name" value="NAD(P)-binding Rossmann-like Domain"/>
    <property type="match status" value="1"/>
</dbReference>
<reference evidence="4 5" key="1">
    <citation type="submission" date="2016-10" db="EMBL/GenBank/DDBJ databases">
        <authorList>
            <person name="de Groot N.N."/>
        </authorList>
    </citation>
    <scope>NUCLEOTIDE SEQUENCE [LARGE SCALE GENOMIC DNA]</scope>
    <source>
        <strain evidence="4 5">DSM 22274</strain>
    </source>
</reference>
<dbReference type="EMBL" id="FNTV01000001">
    <property type="protein sequence ID" value="SEE09469.1"/>
    <property type="molecule type" value="Genomic_DNA"/>
</dbReference>
<accession>A0A1H5G1A3</accession>
<dbReference type="PRINTS" id="PR00080">
    <property type="entry name" value="SDRFAMILY"/>
</dbReference>
<dbReference type="InterPro" id="IPR002347">
    <property type="entry name" value="SDR_fam"/>
</dbReference>
<evidence type="ECO:0000256" key="1">
    <source>
        <dbReference type="ARBA" id="ARBA00006484"/>
    </source>
</evidence>
<evidence type="ECO:0000256" key="2">
    <source>
        <dbReference type="ARBA" id="ARBA00023002"/>
    </source>
</evidence>
<evidence type="ECO:0000313" key="5">
    <source>
        <dbReference type="Proteomes" id="UP000182725"/>
    </source>
</evidence>
<evidence type="ECO:0000313" key="4">
    <source>
        <dbReference type="EMBL" id="SEE09469.1"/>
    </source>
</evidence>
<organism evidence="4 5">
    <name type="scientific">Arthrobacter alpinus</name>
    <dbReference type="NCBI Taxonomy" id="656366"/>
    <lineage>
        <taxon>Bacteria</taxon>
        <taxon>Bacillati</taxon>
        <taxon>Actinomycetota</taxon>
        <taxon>Actinomycetes</taxon>
        <taxon>Micrococcales</taxon>
        <taxon>Micrococcaceae</taxon>
        <taxon>Arthrobacter</taxon>
    </lineage>
</organism>
<proteinExistence type="inferred from homology"/>
<dbReference type="PANTHER" id="PTHR42901">
    <property type="entry name" value="ALCOHOL DEHYDROGENASE"/>
    <property type="match status" value="1"/>
</dbReference>
<dbReference type="Pfam" id="PF00106">
    <property type="entry name" value="adh_short"/>
    <property type="match status" value="1"/>
</dbReference>
<dbReference type="PANTHER" id="PTHR42901:SF1">
    <property type="entry name" value="ALCOHOL DEHYDROGENASE"/>
    <property type="match status" value="1"/>
</dbReference>
<dbReference type="InterPro" id="IPR036291">
    <property type="entry name" value="NAD(P)-bd_dom_sf"/>
</dbReference>
<gene>
    <name evidence="4" type="ORF">SAMN04489740_0647</name>
</gene>